<keyword evidence="10" id="KW-0804">Transcription</keyword>
<keyword evidence="9" id="KW-0843">Virulence</keyword>
<reference evidence="16" key="1">
    <citation type="submission" date="2023-06" db="EMBL/GenBank/DDBJ databases">
        <title>Genome-scale phylogeny and comparative genomics of the fungal order Sordariales.</title>
        <authorList>
            <consortium name="Lawrence Berkeley National Laboratory"/>
            <person name="Hensen N."/>
            <person name="Bonometti L."/>
            <person name="Westerberg I."/>
            <person name="Brannstrom I.O."/>
            <person name="Guillou S."/>
            <person name="Cros-Aarteil S."/>
            <person name="Calhoun S."/>
            <person name="Haridas S."/>
            <person name="Kuo A."/>
            <person name="Mondo S."/>
            <person name="Pangilinan J."/>
            <person name="Riley R."/>
            <person name="LaButti K."/>
            <person name="Andreopoulos B."/>
            <person name="Lipzen A."/>
            <person name="Chen C."/>
            <person name="Yanf M."/>
            <person name="Daum C."/>
            <person name="Ng V."/>
            <person name="Clum A."/>
            <person name="Steindorff A."/>
            <person name="Ohm R."/>
            <person name="Martin F."/>
            <person name="Silar P."/>
            <person name="Natvig D."/>
            <person name="Lalanne C."/>
            <person name="Gautier V."/>
            <person name="Ament-velasquez S.L."/>
            <person name="Kruys A."/>
            <person name="Hutchinson M.I."/>
            <person name="Powell A.J."/>
            <person name="Barry K."/>
            <person name="Miller A.N."/>
            <person name="Grigoriev I.V."/>
            <person name="Debuchy R."/>
            <person name="Gladieux P."/>
            <person name="Thoren M.H."/>
            <person name="Johannesson H."/>
        </authorList>
    </citation>
    <scope>NUCLEOTIDE SEQUENCE</scope>
    <source>
        <strain evidence="16">SMH3187-1</strain>
    </source>
</reference>
<comment type="subcellular location">
    <subcellularLocation>
        <location evidence="2">Cytoplasm</location>
    </subcellularLocation>
    <subcellularLocation>
        <location evidence="1">Nucleus</location>
    </subcellularLocation>
</comment>
<evidence type="ECO:0000259" key="15">
    <source>
        <dbReference type="PROSITE" id="PS50157"/>
    </source>
</evidence>
<keyword evidence="8" id="KW-0805">Transcription regulation</keyword>
<dbReference type="SMART" id="SM00355">
    <property type="entry name" value="ZnF_C2H2"/>
    <property type="match status" value="2"/>
</dbReference>
<dbReference type="GO" id="GO:0000977">
    <property type="term" value="F:RNA polymerase II transcription regulatory region sequence-specific DNA binding"/>
    <property type="evidence" value="ECO:0007669"/>
    <property type="project" value="TreeGrafter"/>
</dbReference>
<dbReference type="SUPFAM" id="SSF57667">
    <property type="entry name" value="beta-beta-alpha zinc fingers"/>
    <property type="match status" value="1"/>
</dbReference>
<keyword evidence="17" id="KW-1185">Reference proteome</keyword>
<dbReference type="PROSITE" id="PS50157">
    <property type="entry name" value="ZINC_FINGER_C2H2_2"/>
    <property type="match status" value="2"/>
</dbReference>
<evidence type="ECO:0000256" key="4">
    <source>
        <dbReference type="ARBA" id="ARBA00022723"/>
    </source>
</evidence>
<comment type="caution">
    <text evidence="16">The sequence shown here is derived from an EMBL/GenBank/DDBJ whole genome shotgun (WGS) entry which is preliminary data.</text>
</comment>
<feature type="domain" description="C2H2-type" evidence="15">
    <location>
        <begin position="461"/>
        <end position="483"/>
    </location>
</feature>
<evidence type="ECO:0000313" key="17">
    <source>
        <dbReference type="Proteomes" id="UP001172155"/>
    </source>
</evidence>
<keyword evidence="7" id="KW-0862">Zinc</keyword>
<protein>
    <recommendedName>
        <fullName evidence="12">C2H2-type transcription factor MSN2</fullName>
    </recommendedName>
</protein>
<dbReference type="GO" id="GO:0005634">
    <property type="term" value="C:nucleus"/>
    <property type="evidence" value="ECO:0007669"/>
    <property type="project" value="UniProtKB-SubCell"/>
</dbReference>
<dbReference type="GO" id="GO:0008270">
    <property type="term" value="F:zinc ion binding"/>
    <property type="evidence" value="ECO:0007669"/>
    <property type="project" value="UniProtKB-KW"/>
</dbReference>
<evidence type="ECO:0000256" key="10">
    <source>
        <dbReference type="ARBA" id="ARBA00023163"/>
    </source>
</evidence>
<evidence type="ECO:0000256" key="14">
    <source>
        <dbReference type="SAM" id="MobiDB-lite"/>
    </source>
</evidence>
<evidence type="ECO:0000256" key="12">
    <source>
        <dbReference type="ARBA" id="ARBA00093629"/>
    </source>
</evidence>
<dbReference type="Proteomes" id="UP001172155">
    <property type="component" value="Unassembled WGS sequence"/>
</dbReference>
<dbReference type="PROSITE" id="PS00028">
    <property type="entry name" value="ZINC_FINGER_C2H2_1"/>
    <property type="match status" value="2"/>
</dbReference>
<keyword evidence="4" id="KW-0479">Metal-binding</keyword>
<evidence type="ECO:0000256" key="8">
    <source>
        <dbReference type="ARBA" id="ARBA00023015"/>
    </source>
</evidence>
<feature type="region of interest" description="Disordered" evidence="14">
    <location>
        <begin position="357"/>
        <end position="426"/>
    </location>
</feature>
<dbReference type="InterPro" id="IPR036236">
    <property type="entry name" value="Znf_C2H2_sf"/>
</dbReference>
<keyword evidence="5" id="KW-0677">Repeat</keyword>
<dbReference type="GO" id="GO:0005737">
    <property type="term" value="C:cytoplasm"/>
    <property type="evidence" value="ECO:0007669"/>
    <property type="project" value="UniProtKB-SubCell"/>
</dbReference>
<feature type="compositionally biased region" description="Polar residues" evidence="14">
    <location>
        <begin position="395"/>
        <end position="416"/>
    </location>
</feature>
<evidence type="ECO:0000256" key="13">
    <source>
        <dbReference type="PROSITE-ProRule" id="PRU00042"/>
    </source>
</evidence>
<sequence>MEHMMMPRAIAPVYYGWPQEASPERRQQGHFVPPHHHMTVFPVVPTLPSTPIYSRPNSSSSQPPLPHHKMFATVPSNITPAASPQPCHNMKPTIALDTGVQDFDGLFIPSTPPLSSSGSSVISRSDSWDMLHTPLNPMFSGWAGCTSPPMTPVYLPPQAPAPELLQNHLDRVSSHLSTSSNSSSLRRSSFPPTPVTPPADDLAHIDFCDPRNLTVGIASPSGFGDDDEDYKFVLRNEALVKAAPLPLPLSPPTVFEFASAPAHGPPSVHETLESEDALINSLFDLQEEIPASSFSTRSRASSDAPSLDHSSFSCPDLEDFDNESFKSEYLCLPEDSDDLEAHPSKRQRMDVCAPITNTTSESQSDSTQQQTTPAPEQQQQQTNNASDESNDHSEANTPSGDNNGDTPSTPQQTTGNRRGRKQSLTEDPSKTFVCELCSRRFRRQEHLKRHYRSLHTQDKPFECHECSKKFSRSDNLAQHARTHGSGAIVMNLIDDPDAMAMHHGYMMSGHHMPSHEDYRSYGKVLFQAAAEIPGSGSDYSDEGSDGEQRKRKRMD</sequence>
<evidence type="ECO:0000256" key="7">
    <source>
        <dbReference type="ARBA" id="ARBA00022833"/>
    </source>
</evidence>
<feature type="compositionally biased region" description="Low complexity" evidence="14">
    <location>
        <begin position="174"/>
        <end position="189"/>
    </location>
</feature>
<feature type="compositionally biased region" description="Low complexity" evidence="14">
    <location>
        <begin position="357"/>
        <end position="385"/>
    </location>
</feature>
<keyword evidence="6 13" id="KW-0863">Zinc-finger</keyword>
<evidence type="ECO:0000256" key="9">
    <source>
        <dbReference type="ARBA" id="ARBA00023026"/>
    </source>
</evidence>
<dbReference type="Pfam" id="PF00096">
    <property type="entry name" value="zf-C2H2"/>
    <property type="match status" value="2"/>
</dbReference>
<feature type="domain" description="C2H2-type" evidence="15">
    <location>
        <begin position="432"/>
        <end position="460"/>
    </location>
</feature>
<dbReference type="FunFam" id="3.30.160.60:FF:000141">
    <property type="entry name" value="C2H2 zinc finger protein"/>
    <property type="match status" value="1"/>
</dbReference>
<name>A0AA40F5Y9_9PEZI</name>
<dbReference type="PANTHER" id="PTHR14196:SF12">
    <property type="entry name" value="ZINC FINGER PROTEIN 208-LIKE"/>
    <property type="match status" value="1"/>
</dbReference>
<dbReference type="InterPro" id="IPR050717">
    <property type="entry name" value="C2H2-ZF_Transcription_Reg"/>
</dbReference>
<dbReference type="PANTHER" id="PTHR14196">
    <property type="entry name" value="ODD-SKIPPED - RELATED"/>
    <property type="match status" value="1"/>
</dbReference>
<keyword evidence="3" id="KW-0963">Cytoplasm</keyword>
<evidence type="ECO:0000256" key="3">
    <source>
        <dbReference type="ARBA" id="ARBA00022490"/>
    </source>
</evidence>
<dbReference type="FunFam" id="3.30.160.60:FF:000243">
    <property type="entry name" value="Probable transcription factor steA"/>
    <property type="match status" value="1"/>
</dbReference>
<proteinExistence type="predicted"/>
<dbReference type="EMBL" id="JAUKUD010000002">
    <property type="protein sequence ID" value="KAK0751582.1"/>
    <property type="molecule type" value="Genomic_DNA"/>
</dbReference>
<feature type="region of interest" description="Disordered" evidence="14">
    <location>
        <begin position="532"/>
        <end position="555"/>
    </location>
</feature>
<dbReference type="GO" id="GO:0000981">
    <property type="term" value="F:DNA-binding transcription factor activity, RNA polymerase II-specific"/>
    <property type="evidence" value="ECO:0007669"/>
    <property type="project" value="TreeGrafter"/>
</dbReference>
<evidence type="ECO:0000256" key="11">
    <source>
        <dbReference type="ARBA" id="ARBA00023242"/>
    </source>
</evidence>
<accession>A0AA40F5Y9</accession>
<evidence type="ECO:0000256" key="6">
    <source>
        <dbReference type="ARBA" id="ARBA00022771"/>
    </source>
</evidence>
<feature type="region of interest" description="Disordered" evidence="14">
    <location>
        <begin position="293"/>
        <end position="313"/>
    </location>
</feature>
<evidence type="ECO:0000256" key="1">
    <source>
        <dbReference type="ARBA" id="ARBA00004123"/>
    </source>
</evidence>
<dbReference type="AlphaFoldDB" id="A0AA40F5Y9"/>
<feature type="region of interest" description="Disordered" evidence="14">
    <location>
        <begin position="172"/>
        <end position="202"/>
    </location>
</feature>
<evidence type="ECO:0000256" key="5">
    <source>
        <dbReference type="ARBA" id="ARBA00022737"/>
    </source>
</evidence>
<evidence type="ECO:0000313" key="16">
    <source>
        <dbReference type="EMBL" id="KAK0751582.1"/>
    </source>
</evidence>
<organism evidence="16 17">
    <name type="scientific">Schizothecium vesticola</name>
    <dbReference type="NCBI Taxonomy" id="314040"/>
    <lineage>
        <taxon>Eukaryota</taxon>
        <taxon>Fungi</taxon>
        <taxon>Dikarya</taxon>
        <taxon>Ascomycota</taxon>
        <taxon>Pezizomycotina</taxon>
        <taxon>Sordariomycetes</taxon>
        <taxon>Sordariomycetidae</taxon>
        <taxon>Sordariales</taxon>
        <taxon>Schizotheciaceae</taxon>
        <taxon>Schizothecium</taxon>
    </lineage>
</organism>
<dbReference type="Gene3D" id="3.30.160.60">
    <property type="entry name" value="Classic Zinc Finger"/>
    <property type="match status" value="2"/>
</dbReference>
<feature type="compositionally biased region" description="Low complexity" evidence="14">
    <location>
        <begin position="293"/>
        <end position="302"/>
    </location>
</feature>
<dbReference type="InterPro" id="IPR013087">
    <property type="entry name" value="Znf_C2H2_type"/>
</dbReference>
<gene>
    <name evidence="16" type="ORF">B0T18DRAFT_71719</name>
</gene>
<keyword evidence="11" id="KW-0539">Nucleus</keyword>
<evidence type="ECO:0000256" key="2">
    <source>
        <dbReference type="ARBA" id="ARBA00004496"/>
    </source>
</evidence>